<dbReference type="SMART" id="SM00710">
    <property type="entry name" value="PbH1"/>
    <property type="match status" value="6"/>
</dbReference>
<dbReference type="Pfam" id="PF00295">
    <property type="entry name" value="Glyco_hydro_28"/>
    <property type="match status" value="1"/>
</dbReference>
<dbReference type="Gene3D" id="2.160.20.10">
    <property type="entry name" value="Single-stranded right-handed beta-helix, Pectin lyase-like"/>
    <property type="match status" value="1"/>
</dbReference>
<comment type="caution">
    <text evidence="6">The sequence shown here is derived from an EMBL/GenBank/DDBJ whole genome shotgun (WGS) entry which is preliminary data.</text>
</comment>
<organism evidence="6 7">
    <name type="scientific">Autumnicola edwardsiae</name>
    <dbReference type="NCBI Taxonomy" id="3075594"/>
    <lineage>
        <taxon>Bacteria</taxon>
        <taxon>Pseudomonadati</taxon>
        <taxon>Bacteroidota</taxon>
        <taxon>Flavobacteriia</taxon>
        <taxon>Flavobacteriales</taxon>
        <taxon>Flavobacteriaceae</taxon>
        <taxon>Autumnicola</taxon>
    </lineage>
</organism>
<protein>
    <submittedName>
        <fullName evidence="6">Glycoside hydrolase family 28 protein</fullName>
    </submittedName>
</protein>
<keyword evidence="7" id="KW-1185">Reference proteome</keyword>
<dbReference type="InterPro" id="IPR011050">
    <property type="entry name" value="Pectin_lyase_fold/virulence"/>
</dbReference>
<dbReference type="PANTHER" id="PTHR31339">
    <property type="entry name" value="PECTIN LYASE-RELATED"/>
    <property type="match status" value="1"/>
</dbReference>
<evidence type="ECO:0000313" key="6">
    <source>
        <dbReference type="EMBL" id="MDT0649535.1"/>
    </source>
</evidence>
<evidence type="ECO:0000256" key="1">
    <source>
        <dbReference type="ARBA" id="ARBA00008834"/>
    </source>
</evidence>
<sequence length="460" mass="50937">MKNKSSLLSAVIILFTSIVSAQLNQGAKEEAIGNILERIELPAIPEFTVSVINYGAKGDSVTNNKKAFDKAMKAIKKKGGGSIIVPAGTYTVNGPIHFVSNVNLKLEEGARIRFSSNPKFYPLVLTSWEGTMLYNYSPFIYGNNVENVAITGKGTIDGEAKDSWSAWKELQKKDQLLSREMNHEGVPVKERIFGEGHYLRPQLIQFVNSRNILIEDVTIEDSPFWCLHLLKCRSVTLKGLKYDAHNYNNDGIDLEYTQDVLIENVKFDNGDDNLAIKAGRDHEGRSNADLASQNIIMRNCLLKGLHGVVIGSEMSAGVKNIFIENCKSWGDLKRGIYFKTNPDRGGYMKDIYVRNIELGKVEDVFFITANYHGEGEGFNSKISNIYIDTVTAEEATGTAIVIEGYEDSKVEDVKLTNIKVGKAKNALTIKNTENVIFEEVTIGKEAGVPTSATTEEVSEL</sequence>
<name>A0ABU3CT64_9FLAO</name>
<evidence type="ECO:0000256" key="4">
    <source>
        <dbReference type="RuleBase" id="RU361169"/>
    </source>
</evidence>
<dbReference type="InterPro" id="IPR006626">
    <property type="entry name" value="PbH1"/>
</dbReference>
<dbReference type="InterPro" id="IPR012334">
    <property type="entry name" value="Pectin_lyas_fold"/>
</dbReference>
<dbReference type="EMBL" id="JAVRHP010000017">
    <property type="protein sequence ID" value="MDT0649535.1"/>
    <property type="molecule type" value="Genomic_DNA"/>
</dbReference>
<dbReference type="SUPFAM" id="SSF51126">
    <property type="entry name" value="Pectin lyase-like"/>
    <property type="match status" value="1"/>
</dbReference>
<keyword evidence="3 4" id="KW-0326">Glycosidase</keyword>
<keyword evidence="5" id="KW-0732">Signal</keyword>
<dbReference type="InterPro" id="IPR051801">
    <property type="entry name" value="GH28_Enzymes"/>
</dbReference>
<evidence type="ECO:0000313" key="7">
    <source>
        <dbReference type="Proteomes" id="UP001248819"/>
    </source>
</evidence>
<dbReference type="RefSeq" id="WP_311483696.1">
    <property type="nucleotide sequence ID" value="NZ_JAVRHP010000017.1"/>
</dbReference>
<keyword evidence="2 4" id="KW-0378">Hydrolase</keyword>
<accession>A0ABU3CT64</accession>
<feature type="signal peptide" evidence="5">
    <location>
        <begin position="1"/>
        <end position="21"/>
    </location>
</feature>
<feature type="chain" id="PRO_5046865309" evidence="5">
    <location>
        <begin position="22"/>
        <end position="460"/>
    </location>
</feature>
<evidence type="ECO:0000256" key="3">
    <source>
        <dbReference type="ARBA" id="ARBA00023295"/>
    </source>
</evidence>
<dbReference type="InterPro" id="IPR000743">
    <property type="entry name" value="Glyco_hydro_28"/>
</dbReference>
<dbReference type="Proteomes" id="UP001248819">
    <property type="component" value="Unassembled WGS sequence"/>
</dbReference>
<evidence type="ECO:0000256" key="5">
    <source>
        <dbReference type="SAM" id="SignalP"/>
    </source>
</evidence>
<dbReference type="PANTHER" id="PTHR31339:SF9">
    <property type="entry name" value="PLASMIN AND FIBRONECTIN-BINDING PROTEIN A"/>
    <property type="match status" value="1"/>
</dbReference>
<reference evidence="6 7" key="1">
    <citation type="submission" date="2023-09" db="EMBL/GenBank/DDBJ databases">
        <authorList>
            <person name="Rey-Velasco X."/>
        </authorList>
    </citation>
    <scope>NUCLEOTIDE SEQUENCE [LARGE SCALE GENOMIC DNA]</scope>
    <source>
        <strain evidence="6 7">F297</strain>
    </source>
</reference>
<evidence type="ECO:0000256" key="2">
    <source>
        <dbReference type="ARBA" id="ARBA00022801"/>
    </source>
</evidence>
<comment type="similarity">
    <text evidence="1 4">Belongs to the glycosyl hydrolase 28 family.</text>
</comment>
<proteinExistence type="inferred from homology"/>
<gene>
    <name evidence="6" type="ORF">RM529_05230</name>
</gene>
<dbReference type="GO" id="GO:0016787">
    <property type="term" value="F:hydrolase activity"/>
    <property type="evidence" value="ECO:0007669"/>
    <property type="project" value="UniProtKB-KW"/>
</dbReference>